<dbReference type="EMBL" id="JASBNA010000012">
    <property type="protein sequence ID" value="KAK7687595.1"/>
    <property type="molecule type" value="Genomic_DNA"/>
</dbReference>
<accession>A0AAW0GEY9</accession>
<proteinExistence type="predicted"/>
<evidence type="ECO:0000313" key="2">
    <source>
        <dbReference type="Proteomes" id="UP001385951"/>
    </source>
</evidence>
<keyword evidence="2" id="KW-1185">Reference proteome</keyword>
<gene>
    <name evidence="1" type="ORF">QCA50_008809</name>
</gene>
<comment type="caution">
    <text evidence="1">The sequence shown here is derived from an EMBL/GenBank/DDBJ whole genome shotgun (WGS) entry which is preliminary data.</text>
</comment>
<dbReference type="Proteomes" id="UP001385951">
    <property type="component" value="Unassembled WGS sequence"/>
</dbReference>
<organism evidence="1 2">
    <name type="scientific">Cerrena zonata</name>
    <dbReference type="NCBI Taxonomy" id="2478898"/>
    <lineage>
        <taxon>Eukaryota</taxon>
        <taxon>Fungi</taxon>
        <taxon>Dikarya</taxon>
        <taxon>Basidiomycota</taxon>
        <taxon>Agaricomycotina</taxon>
        <taxon>Agaricomycetes</taxon>
        <taxon>Polyporales</taxon>
        <taxon>Cerrenaceae</taxon>
        <taxon>Cerrena</taxon>
    </lineage>
</organism>
<protein>
    <submittedName>
        <fullName evidence="1">Uncharacterized protein</fullName>
    </submittedName>
</protein>
<sequence>MAMLTSRDLIFAVHSPGLITTPCYYSTALTSYTQRPPTSSIYPVRNTTTTGTLLFSTSPRYDNILPPLSPLSSPPNHTSASVCLIYYSWRILPSHLSTLFNPIVDLFGRNPKC</sequence>
<reference evidence="1 2" key="1">
    <citation type="submission" date="2022-09" db="EMBL/GenBank/DDBJ databases">
        <authorList>
            <person name="Palmer J.M."/>
        </authorList>
    </citation>
    <scope>NUCLEOTIDE SEQUENCE [LARGE SCALE GENOMIC DNA]</scope>
    <source>
        <strain evidence="1 2">DSM 7382</strain>
    </source>
</reference>
<name>A0AAW0GEY9_9APHY</name>
<evidence type="ECO:0000313" key="1">
    <source>
        <dbReference type="EMBL" id="KAK7687595.1"/>
    </source>
</evidence>
<dbReference type="AlphaFoldDB" id="A0AAW0GEY9"/>